<dbReference type="InterPro" id="IPR006180">
    <property type="entry name" value="3-OHacyl-CoA_DH_CS"/>
</dbReference>
<dbReference type="GO" id="GO:0003857">
    <property type="term" value="F:(3S)-3-hydroxyacyl-CoA dehydrogenase (NAD+) activity"/>
    <property type="evidence" value="ECO:0007669"/>
    <property type="project" value="UniProtKB-EC"/>
</dbReference>
<dbReference type="GO" id="GO:0006631">
    <property type="term" value="P:fatty acid metabolic process"/>
    <property type="evidence" value="ECO:0007669"/>
    <property type="project" value="InterPro"/>
</dbReference>
<dbReference type="Gene3D" id="1.10.1040.10">
    <property type="entry name" value="N-(1-d-carboxylethyl)-l-norvaline Dehydrogenase, domain 2"/>
    <property type="match status" value="1"/>
</dbReference>
<evidence type="ECO:0000256" key="1">
    <source>
        <dbReference type="ARBA" id="ARBA00009463"/>
    </source>
</evidence>
<dbReference type="RefSeq" id="WP_152712606.1">
    <property type="nucleotide sequence ID" value="NZ_VOSJ01000050.1"/>
</dbReference>
<comment type="similarity">
    <text evidence="1">Belongs to the 3-hydroxyacyl-CoA dehydrogenase family.</text>
</comment>
<dbReference type="PANTHER" id="PTHR48075">
    <property type="entry name" value="3-HYDROXYACYL-COA DEHYDROGENASE FAMILY PROTEIN"/>
    <property type="match status" value="1"/>
</dbReference>
<dbReference type="Pfam" id="PF00725">
    <property type="entry name" value="3HCDH"/>
    <property type="match status" value="1"/>
</dbReference>
<reference evidence="5 6" key="1">
    <citation type="journal article" date="2019" name="Syst. Appl. Microbiol.">
        <title>Microvirga tunisiensis sp. nov., a root nodule symbiotic bacterium isolated from Lupinus micranthus and L. luteus grown in Northern Tunisia.</title>
        <authorList>
            <person name="Msaddak A."/>
            <person name="Rejili M."/>
            <person name="Duran D."/>
            <person name="Mars M."/>
            <person name="Palacios J.M."/>
            <person name="Ruiz-Argueso T."/>
            <person name="Rey L."/>
            <person name="Imperial J."/>
        </authorList>
    </citation>
    <scope>NUCLEOTIDE SEQUENCE [LARGE SCALE GENOMIC DNA]</scope>
    <source>
        <strain evidence="5 6">Lmie10</strain>
    </source>
</reference>
<feature type="domain" description="3-hydroxyacyl-CoA dehydrogenase C-terminal" evidence="3">
    <location>
        <begin position="184"/>
        <end position="250"/>
    </location>
</feature>
<dbReference type="InterPro" id="IPR013328">
    <property type="entry name" value="6PGD_dom2"/>
</dbReference>
<protein>
    <submittedName>
        <fullName evidence="5">3-hydroxyacyl-CoA dehydrogenase</fullName>
        <ecNumber evidence="5">1.1.1.35</ecNumber>
    </submittedName>
</protein>
<evidence type="ECO:0000313" key="5">
    <source>
        <dbReference type="EMBL" id="MPR26430.1"/>
    </source>
</evidence>
<dbReference type="Proteomes" id="UP000403266">
    <property type="component" value="Unassembled WGS sequence"/>
</dbReference>
<dbReference type="PANTHER" id="PTHR48075:SF1">
    <property type="entry name" value="LAMBDA-CRYSTALLIN HOMOLOG"/>
    <property type="match status" value="1"/>
</dbReference>
<dbReference type="Pfam" id="PF02737">
    <property type="entry name" value="3HCDH_N"/>
    <property type="match status" value="1"/>
</dbReference>
<dbReference type="GO" id="GO:0050104">
    <property type="term" value="F:L-gulonate 3-dehydrogenase activity"/>
    <property type="evidence" value="ECO:0007669"/>
    <property type="project" value="TreeGrafter"/>
</dbReference>
<evidence type="ECO:0000313" key="6">
    <source>
        <dbReference type="Proteomes" id="UP000403266"/>
    </source>
</evidence>
<keyword evidence="2 5" id="KW-0560">Oxidoreductase</keyword>
<dbReference type="Gene3D" id="3.40.50.720">
    <property type="entry name" value="NAD(P)-binding Rossmann-like Domain"/>
    <property type="match status" value="1"/>
</dbReference>
<feature type="domain" description="3-hydroxyacyl-CoA dehydrogenase NAD binding" evidence="4">
    <location>
        <begin position="3"/>
        <end position="179"/>
    </location>
</feature>
<name>A0A5N7MI84_9HYPH</name>
<dbReference type="SUPFAM" id="SSF51735">
    <property type="entry name" value="NAD(P)-binding Rossmann-fold domains"/>
    <property type="match status" value="1"/>
</dbReference>
<evidence type="ECO:0000259" key="4">
    <source>
        <dbReference type="Pfam" id="PF02737"/>
    </source>
</evidence>
<keyword evidence="6" id="KW-1185">Reference proteome</keyword>
<accession>A0A5N7MI84</accession>
<dbReference type="OrthoDB" id="9803287at2"/>
<evidence type="ECO:0000256" key="2">
    <source>
        <dbReference type="ARBA" id="ARBA00023002"/>
    </source>
</evidence>
<comment type="caution">
    <text evidence="5">The sequence shown here is derived from an EMBL/GenBank/DDBJ whole genome shotgun (WGS) entry which is preliminary data.</text>
</comment>
<dbReference type="GO" id="GO:0070403">
    <property type="term" value="F:NAD+ binding"/>
    <property type="evidence" value="ECO:0007669"/>
    <property type="project" value="InterPro"/>
</dbReference>
<dbReference type="EMBL" id="VOSK01000049">
    <property type="protein sequence ID" value="MPR26430.1"/>
    <property type="molecule type" value="Genomic_DNA"/>
</dbReference>
<organism evidence="5 6">
    <name type="scientific">Microvirga tunisiensis</name>
    <dbReference type="NCBI Taxonomy" id="2108360"/>
    <lineage>
        <taxon>Bacteria</taxon>
        <taxon>Pseudomonadati</taxon>
        <taxon>Pseudomonadota</taxon>
        <taxon>Alphaproteobacteria</taxon>
        <taxon>Hyphomicrobiales</taxon>
        <taxon>Methylobacteriaceae</taxon>
        <taxon>Microvirga</taxon>
    </lineage>
</organism>
<proteinExistence type="inferred from homology"/>
<dbReference type="InterPro" id="IPR036291">
    <property type="entry name" value="NAD(P)-bd_dom_sf"/>
</dbReference>
<dbReference type="InterPro" id="IPR008927">
    <property type="entry name" value="6-PGluconate_DH-like_C_sf"/>
</dbReference>
<dbReference type="AlphaFoldDB" id="A0A5N7MI84"/>
<dbReference type="EC" id="1.1.1.35" evidence="5"/>
<dbReference type="NCBIfam" id="NF004783">
    <property type="entry name" value="PRK06129.1"/>
    <property type="match status" value="1"/>
</dbReference>
<dbReference type="PROSITE" id="PS00067">
    <property type="entry name" value="3HCDH"/>
    <property type="match status" value="1"/>
</dbReference>
<dbReference type="InterPro" id="IPR006108">
    <property type="entry name" value="3HC_DH_C"/>
</dbReference>
<gene>
    <name evidence="5" type="ORF">FS320_14660</name>
</gene>
<dbReference type="SUPFAM" id="SSF48179">
    <property type="entry name" value="6-phosphogluconate dehydrogenase C-terminal domain-like"/>
    <property type="match status" value="1"/>
</dbReference>
<dbReference type="InterPro" id="IPR006176">
    <property type="entry name" value="3-OHacyl-CoA_DH_NAD-bd"/>
</dbReference>
<evidence type="ECO:0000259" key="3">
    <source>
        <dbReference type="Pfam" id="PF00725"/>
    </source>
</evidence>
<sequence length="310" mass="33559">MASVAIIGAGLIGRSWAIVFARAGWQVRVTDPEPRALESAPPLIREGLEELAVHGLIADPALAMERVAFVHSLADAVSGVDIVQENGPESVSTKLAIFAELDRLCPDHAILASSTSAIVASRFTESLPGRARCLVAHPVNPPHLVPLVELCGAPWSEPEIIERARRIYESIEQVPIIVNREVEGFVLNRLQGALLAEAFRLAGEGVVSPQDLDKTLKDGLGLRWSFIGPFETIELNAPGGIADYCKRYTGFYRSLSADPARPDVWDEGNVSRILEAWGGAPSADTLACRSVWRDKRLAALRAHKKSQPEA</sequence>